<feature type="compositionally biased region" description="Acidic residues" evidence="5">
    <location>
        <begin position="185"/>
        <end position="202"/>
    </location>
</feature>
<keyword evidence="3" id="KW-0804">Transcription</keyword>
<feature type="compositionally biased region" description="Gly residues" evidence="5">
    <location>
        <begin position="65"/>
        <end position="74"/>
    </location>
</feature>
<dbReference type="PROSITE" id="PS01108">
    <property type="entry name" value="RIBOSOMAL_L24"/>
    <property type="match status" value="1"/>
</dbReference>
<dbReference type="Pfam" id="PF03439">
    <property type="entry name" value="Spt5-NGN"/>
    <property type="match status" value="1"/>
</dbReference>
<protein>
    <recommendedName>
        <fullName evidence="6">KOW domain-containing protein</fullName>
    </recommendedName>
</protein>
<dbReference type="InterPro" id="IPR041977">
    <property type="entry name" value="KOW_Spt5_4"/>
</dbReference>
<feature type="domain" description="KOW" evidence="6">
    <location>
        <begin position="621"/>
        <end position="648"/>
    </location>
</feature>
<feature type="region of interest" description="Disordered" evidence="5">
    <location>
        <begin position="835"/>
        <end position="859"/>
    </location>
</feature>
<dbReference type="InterPro" id="IPR039659">
    <property type="entry name" value="SPT5"/>
</dbReference>
<dbReference type="GO" id="GO:0006357">
    <property type="term" value="P:regulation of transcription by RNA polymerase II"/>
    <property type="evidence" value="ECO:0007669"/>
    <property type="project" value="InterPro"/>
</dbReference>
<dbReference type="EMBL" id="CDMZ01000399">
    <property type="protein sequence ID" value="CUC09221.1"/>
    <property type="molecule type" value="Genomic_DNA"/>
</dbReference>
<dbReference type="Gene3D" id="3.30.70.940">
    <property type="entry name" value="NusG, N-terminal domain"/>
    <property type="match status" value="1"/>
</dbReference>
<dbReference type="CDD" id="cd06091">
    <property type="entry name" value="KOW_NusG"/>
    <property type="match status" value="1"/>
</dbReference>
<feature type="domain" description="KOW" evidence="6">
    <location>
        <begin position="872"/>
        <end position="894"/>
    </location>
</feature>
<dbReference type="InterPro" id="IPR008991">
    <property type="entry name" value="Translation_prot_SH3-like_sf"/>
</dbReference>
<dbReference type="InterPro" id="IPR041973">
    <property type="entry name" value="KOW_Spt5_1"/>
</dbReference>
<dbReference type="GO" id="GO:0003729">
    <property type="term" value="F:mRNA binding"/>
    <property type="evidence" value="ECO:0007669"/>
    <property type="project" value="TreeGrafter"/>
</dbReference>
<feature type="domain" description="KOW" evidence="6">
    <location>
        <begin position="383"/>
        <end position="410"/>
    </location>
</feature>
<dbReference type="GO" id="GO:0005840">
    <property type="term" value="C:ribosome"/>
    <property type="evidence" value="ECO:0007669"/>
    <property type="project" value="InterPro"/>
</dbReference>
<feature type="compositionally biased region" description="Low complexity" evidence="5">
    <location>
        <begin position="120"/>
        <end position="136"/>
    </location>
</feature>
<name>A0A0K6S6S9_9ALVE</name>
<feature type="compositionally biased region" description="Acidic residues" evidence="5">
    <location>
        <begin position="102"/>
        <end position="119"/>
    </location>
</feature>
<dbReference type="CDD" id="cd06084">
    <property type="entry name" value="KOW_Spt5_4"/>
    <property type="match status" value="1"/>
</dbReference>
<evidence type="ECO:0000259" key="6">
    <source>
        <dbReference type="SMART" id="SM00739"/>
    </source>
</evidence>
<evidence type="ECO:0000256" key="2">
    <source>
        <dbReference type="ARBA" id="ARBA00006956"/>
    </source>
</evidence>
<feature type="region of interest" description="Disordered" evidence="5">
    <location>
        <begin position="431"/>
        <end position="465"/>
    </location>
</feature>
<dbReference type="Pfam" id="PF23284">
    <property type="entry name" value="KOW2_Spt5"/>
    <property type="match status" value="1"/>
</dbReference>
<dbReference type="CDD" id="cd06081">
    <property type="entry name" value="KOW_Spt5_1"/>
    <property type="match status" value="1"/>
</dbReference>
<evidence type="ECO:0000313" key="7">
    <source>
        <dbReference type="EMBL" id="CUC09221.1"/>
    </source>
</evidence>
<evidence type="ECO:0000256" key="3">
    <source>
        <dbReference type="ARBA" id="ARBA00023163"/>
    </source>
</evidence>
<dbReference type="GO" id="GO:0003735">
    <property type="term" value="F:structural constituent of ribosome"/>
    <property type="evidence" value="ECO:0007669"/>
    <property type="project" value="InterPro"/>
</dbReference>
<dbReference type="PANTHER" id="PTHR11125:SF7">
    <property type="entry name" value="TRANSCRIPTION ELONGATION FACTOR SPT5"/>
    <property type="match status" value="1"/>
</dbReference>
<feature type="domain" description="KOW" evidence="6">
    <location>
        <begin position="565"/>
        <end position="592"/>
    </location>
</feature>
<feature type="compositionally biased region" description="Basic and acidic residues" evidence="5">
    <location>
        <begin position="431"/>
        <end position="453"/>
    </location>
</feature>
<dbReference type="GO" id="GO:0032044">
    <property type="term" value="C:DSIF complex"/>
    <property type="evidence" value="ECO:0007669"/>
    <property type="project" value="TreeGrafter"/>
</dbReference>
<dbReference type="InterPro" id="IPR005824">
    <property type="entry name" value="KOW"/>
</dbReference>
<dbReference type="InterPro" id="IPR005825">
    <property type="entry name" value="Ribosomal_uL24_CS"/>
</dbReference>
<dbReference type="InterPro" id="IPR039385">
    <property type="entry name" value="NGN_Euk"/>
</dbReference>
<gene>
    <name evidence="7" type="ORF">Cvel_17216.t4.CR1</name>
</gene>
<dbReference type="VEuPathDB" id="CryptoDB:Cvel_17216"/>
<dbReference type="SMART" id="SM00739">
    <property type="entry name" value="KOW"/>
    <property type="match status" value="5"/>
</dbReference>
<dbReference type="Pfam" id="PF23291">
    <property type="entry name" value="KOW4_SPT5"/>
    <property type="match status" value="1"/>
</dbReference>
<feature type="domain" description="KOW" evidence="6">
    <location>
        <begin position="749"/>
        <end position="776"/>
    </location>
</feature>
<evidence type="ECO:0000256" key="5">
    <source>
        <dbReference type="SAM" id="MobiDB-lite"/>
    </source>
</evidence>
<feature type="compositionally biased region" description="Gly residues" evidence="5">
    <location>
        <begin position="82"/>
        <end position="101"/>
    </location>
</feature>
<feature type="region of interest" description="Disordered" evidence="5">
    <location>
        <begin position="1132"/>
        <end position="1188"/>
    </location>
</feature>
<evidence type="ECO:0000256" key="1">
    <source>
        <dbReference type="ARBA" id="ARBA00004123"/>
    </source>
</evidence>
<evidence type="ECO:0000256" key="4">
    <source>
        <dbReference type="ARBA" id="ARBA00023242"/>
    </source>
</evidence>
<proteinExistence type="inferred from homology"/>
<dbReference type="CDD" id="cd09888">
    <property type="entry name" value="NGN_Euk"/>
    <property type="match status" value="1"/>
</dbReference>
<feature type="compositionally biased region" description="Low complexity" evidence="5">
    <location>
        <begin position="1144"/>
        <end position="1164"/>
    </location>
</feature>
<dbReference type="GO" id="GO:0006412">
    <property type="term" value="P:translation"/>
    <property type="evidence" value="ECO:0007669"/>
    <property type="project" value="InterPro"/>
</dbReference>
<accession>A0A0K6S6S9</accession>
<dbReference type="InterPro" id="IPR014722">
    <property type="entry name" value="Rib_uL2_dom2"/>
</dbReference>
<dbReference type="InterPro" id="IPR041975">
    <property type="entry name" value="KOW_Spt5_2"/>
</dbReference>
<feature type="compositionally biased region" description="Low complexity" evidence="5">
    <location>
        <begin position="14"/>
        <end position="26"/>
    </location>
</feature>
<dbReference type="InterPro" id="IPR036735">
    <property type="entry name" value="NGN_dom_sf"/>
</dbReference>
<dbReference type="SUPFAM" id="SSF50104">
    <property type="entry name" value="Translation proteins SH3-like domain"/>
    <property type="match status" value="2"/>
</dbReference>
<comment type="subcellular location">
    <subcellularLocation>
        <location evidence="1">Nucleus</location>
    </subcellularLocation>
</comment>
<keyword evidence="4" id="KW-0539">Nucleus</keyword>
<dbReference type="GO" id="GO:0006368">
    <property type="term" value="P:transcription elongation by RNA polymerase II"/>
    <property type="evidence" value="ECO:0007669"/>
    <property type="project" value="TreeGrafter"/>
</dbReference>
<comment type="similarity">
    <text evidence="2">Belongs to the SPT5 family.</text>
</comment>
<feature type="region of interest" description="Disordered" evidence="5">
    <location>
        <begin position="1"/>
        <end position="202"/>
    </location>
</feature>
<feature type="compositionally biased region" description="Basic residues" evidence="5">
    <location>
        <begin position="137"/>
        <end position="175"/>
    </location>
</feature>
<dbReference type="Pfam" id="PF23042">
    <property type="entry name" value="KOW1_SPT5"/>
    <property type="match status" value="1"/>
</dbReference>
<dbReference type="Gene3D" id="2.30.30.30">
    <property type="match status" value="2"/>
</dbReference>
<dbReference type="GO" id="GO:0032784">
    <property type="term" value="P:regulation of DNA-templated transcription elongation"/>
    <property type="evidence" value="ECO:0007669"/>
    <property type="project" value="InterPro"/>
</dbReference>
<feature type="compositionally biased region" description="Pro residues" evidence="5">
    <location>
        <begin position="1132"/>
        <end position="1143"/>
    </location>
</feature>
<dbReference type="PANTHER" id="PTHR11125">
    <property type="entry name" value="SUPPRESSOR OF TY 5"/>
    <property type="match status" value="1"/>
</dbReference>
<feature type="compositionally biased region" description="Polar residues" evidence="5">
    <location>
        <begin position="835"/>
        <end position="855"/>
    </location>
</feature>
<reference evidence="7" key="1">
    <citation type="submission" date="2014-11" db="EMBL/GenBank/DDBJ databases">
        <title>Molecular phylogeny of cliff fern family Woodsiaceae with morphological implications.</title>
        <authorList>
            <person name="Shao Y.-Z."/>
            <person name="Wei R."/>
            <person name="Zhang X.-C."/>
        </authorList>
    </citation>
    <scope>NUCLEOTIDE SEQUENCE</scope>
</reference>
<sequence>MASSDSESSDGDFDPSAAEAAEAAAAVGTAKRTLSAGGGSGSEAEDSEGEREGEGKGKKRRTGGSSDGGGSGGESEGEGEDAGGGGDGDSSGGSDEGGAGGSDEEEEGEGEGGDEDEEGGAAAAAASSSSRAASSSKRSKSGREKKKEKKKKKDKKVRKSSMKKKGSTTKKKKGRARVERFLDVEAAEDSEADDEDFLDDDDDVVDARERREAARHAQESERLAPHRDYFNTVMKDLEERAHREGEDDDVIDPFAEDPYDDYPEDYVDDEEGFDPELLRHQPHDPKTWQVNVKANKEREICLSLINKTIDRRQQGIDLQIKTAFTIDTLKGSLYVEAHTPQHVQNALQGIDGVIITPKKPVRMVPPNQIAQLFRMAGSSRIKPVKPKDIVRIKRGVYGGDLAQVFAVHEGTNRVTVKLKPRIDWAELARQEEERHMTKEERAERKKERGEKGSRASSSSRPLARFFGGEAEAERHGVPLDRVARVHDAQLQVTVLRVGPEKFLDSGYVLKRVSMAQLYTGENVKPTMTEMNDFKKDGDKDDDEEEAGLDRMANLTMKSASKGASEFAIGDKVKVPSGALQNLTGLVTSIEGPKVTVKPLNASGLGIGEETFEVDKSEIHKFFQSGDRVRVLSGINEGFAGLIVRVHEGNREAFVHSESAGREITVHFDHMRLATATGQDDGKQELLHFRVGDLISLYPSGDIGMIYFITMNDDIRVLLPSGKSYNATPAQVLGKKNTRTFVVPGADRRPIKGGDSVLVLEGPAKGLTGIVKHVYRNNLFIKCAHRMEYAGYVAVDAQWVRAESKTVRQEALPGGEDGLMDVDVRSDFSRVMRNTVDGSRSAAPSISSKAQPSTKKQLPKGVKWKGRDNFQYKKCVIMTGFHKGKEAIIRSVEPATLKVTLDARPEFLTVNRTDVSIILDKSDKLAARGAATSVGQMDFHVTLDARPEFLTVNRTDVSIILDKSDKLAARGAATSVGQMDFHNCIGSVSSARFAGDRGGGGAASATAYNGGGGIRSGAGSRRGPAASALGGSNMDIEGVAPFVPRVGSVIGGGAASEAGETNFGVAPPLPDTFRSAFPPTMHTHRQMPHQGPMGGYGGFEDHAGGGAPFSSHAPPAGGGHYGGYAAYPPVPDFPRPTILPPPPALQQASQAGGPAGVAASPSAQQEDGDGGRAADAAAAPRPPPQELPHWAQKGCRVRVAAHGLYAGQLGTILLRKPETGSMYVYMDTDDGPAPSPDNEEEEELPVIEIAPDSLSPIRPDRVKDKEQVLISPGWALYEKYSQRGEETLLAEVLSLDRDRRVCRVAVIKTARQFEVPLEYVLVYREPEVDVGDLTGT</sequence>
<organism evidence="7">
    <name type="scientific">Chromera velia CCMP2878</name>
    <dbReference type="NCBI Taxonomy" id="1169474"/>
    <lineage>
        <taxon>Eukaryota</taxon>
        <taxon>Sar</taxon>
        <taxon>Alveolata</taxon>
        <taxon>Colpodellida</taxon>
        <taxon>Chromeraceae</taxon>
        <taxon>Chromera</taxon>
    </lineage>
</organism>
<dbReference type="InterPro" id="IPR005100">
    <property type="entry name" value="NGN-domain"/>
</dbReference>